<keyword evidence="2" id="KW-0614">Plasmid</keyword>
<dbReference type="Proteomes" id="UP000676079">
    <property type="component" value="Plasmid unnamed4"/>
</dbReference>
<evidence type="ECO:0000313" key="2">
    <source>
        <dbReference type="EMBL" id="QUX26546.1"/>
    </source>
</evidence>
<dbReference type="RefSeq" id="WP_220565972.1">
    <property type="nucleotide sequence ID" value="NZ_CP074136.1"/>
</dbReference>
<keyword evidence="3" id="KW-1185">Reference proteome</keyword>
<organism evidence="2 3">
    <name type="scientific">Nocardiopsis changdeensis</name>
    <dbReference type="NCBI Taxonomy" id="2831969"/>
    <lineage>
        <taxon>Bacteria</taxon>
        <taxon>Bacillati</taxon>
        <taxon>Actinomycetota</taxon>
        <taxon>Actinomycetes</taxon>
        <taxon>Streptosporangiales</taxon>
        <taxon>Nocardiopsidaceae</taxon>
        <taxon>Nocardiopsis</taxon>
    </lineage>
</organism>
<geneLocation type="plasmid" evidence="2 3">
    <name>unnamed4</name>
</geneLocation>
<sequence length="70" mass="6902">MSAWIVSLALSGAVVTVVAVLAGAGAAYLARRDGATYPKAIRHAAATLAATLTLAAVLATALAALVTLLR</sequence>
<evidence type="ECO:0000313" key="3">
    <source>
        <dbReference type="Proteomes" id="UP000676079"/>
    </source>
</evidence>
<dbReference type="EMBL" id="CP074136">
    <property type="protein sequence ID" value="QUX26546.1"/>
    <property type="molecule type" value="Genomic_DNA"/>
</dbReference>
<protein>
    <submittedName>
        <fullName evidence="2">Uncharacterized protein</fullName>
    </submittedName>
</protein>
<accession>A0A975QAQ6</accession>
<gene>
    <name evidence="2" type="ORF">KGD84_33140</name>
</gene>
<reference evidence="3" key="1">
    <citation type="submission" date="2021-05" db="EMBL/GenBank/DDBJ databases">
        <title>Direct Submission.</title>
        <authorList>
            <person name="Li K."/>
            <person name="Gao J."/>
        </authorList>
    </citation>
    <scope>NUCLEOTIDE SEQUENCE [LARGE SCALE GENOMIC DNA]</scope>
    <source>
        <strain evidence="3">Mg02</strain>
        <plasmid evidence="3">unnamed4</plasmid>
    </source>
</reference>
<proteinExistence type="predicted"/>
<name>A0A975QAQ6_9ACTN</name>
<keyword evidence="1" id="KW-0472">Membrane</keyword>
<evidence type="ECO:0000256" key="1">
    <source>
        <dbReference type="SAM" id="Phobius"/>
    </source>
</evidence>
<keyword evidence="1" id="KW-1133">Transmembrane helix</keyword>
<keyword evidence="1" id="KW-0812">Transmembrane</keyword>
<feature type="transmembrane region" description="Helical" evidence="1">
    <location>
        <begin position="45"/>
        <end position="69"/>
    </location>
</feature>